<dbReference type="PANTHER" id="PTHR22893">
    <property type="entry name" value="NADH OXIDOREDUCTASE-RELATED"/>
    <property type="match status" value="1"/>
</dbReference>
<evidence type="ECO:0000313" key="6">
    <source>
        <dbReference type="Proteomes" id="UP000321230"/>
    </source>
</evidence>
<comment type="cofactor">
    <cofactor evidence="1">
        <name>FMN</name>
        <dbReference type="ChEBI" id="CHEBI:58210"/>
    </cofactor>
</comment>
<organism evidence="5 6">
    <name type="scientific">Gluconobacter wancherniae NBRC 103581</name>
    <dbReference type="NCBI Taxonomy" id="656744"/>
    <lineage>
        <taxon>Bacteria</taxon>
        <taxon>Pseudomonadati</taxon>
        <taxon>Pseudomonadota</taxon>
        <taxon>Alphaproteobacteria</taxon>
        <taxon>Acetobacterales</taxon>
        <taxon>Acetobacteraceae</taxon>
        <taxon>Gluconobacter</taxon>
    </lineage>
</organism>
<protein>
    <submittedName>
        <fullName evidence="5">Alkene reductase</fullName>
    </submittedName>
</protein>
<keyword evidence="6" id="KW-1185">Reference proteome</keyword>
<keyword evidence="3" id="KW-0560">Oxidoreductase</keyword>
<feature type="domain" description="NADH:flavin oxidoreductase/NADH oxidase N-terminal" evidence="4">
    <location>
        <begin position="5"/>
        <end position="337"/>
    </location>
</feature>
<dbReference type="CDD" id="cd02933">
    <property type="entry name" value="OYE_like_FMN"/>
    <property type="match status" value="1"/>
</dbReference>
<dbReference type="InterPro" id="IPR013785">
    <property type="entry name" value="Aldolase_TIM"/>
</dbReference>
<dbReference type="AlphaFoldDB" id="A0A511B0R6"/>
<evidence type="ECO:0000313" key="5">
    <source>
        <dbReference type="EMBL" id="GEK94046.1"/>
    </source>
</evidence>
<dbReference type="Pfam" id="PF00724">
    <property type="entry name" value="Oxidored_FMN"/>
    <property type="match status" value="1"/>
</dbReference>
<dbReference type="GO" id="GO:0016628">
    <property type="term" value="F:oxidoreductase activity, acting on the CH-CH group of donors, NAD or NADP as acceptor"/>
    <property type="evidence" value="ECO:0007669"/>
    <property type="project" value="UniProtKB-ARBA"/>
</dbReference>
<dbReference type="InterPro" id="IPR045247">
    <property type="entry name" value="Oye-like"/>
</dbReference>
<dbReference type="RefSeq" id="WP_146796658.1">
    <property type="nucleotide sequence ID" value="NZ_BARC01000007.1"/>
</dbReference>
<dbReference type="InterPro" id="IPR001155">
    <property type="entry name" value="OxRdtase_FMN_N"/>
</dbReference>
<evidence type="ECO:0000256" key="1">
    <source>
        <dbReference type="ARBA" id="ARBA00001917"/>
    </source>
</evidence>
<dbReference type="EMBL" id="BJUZ01000002">
    <property type="protein sequence ID" value="GEK94046.1"/>
    <property type="molecule type" value="Genomic_DNA"/>
</dbReference>
<dbReference type="GO" id="GO:0010181">
    <property type="term" value="F:FMN binding"/>
    <property type="evidence" value="ECO:0007669"/>
    <property type="project" value="InterPro"/>
</dbReference>
<gene>
    <name evidence="5" type="ORF">GWA01_18160</name>
</gene>
<dbReference type="SUPFAM" id="SSF51395">
    <property type="entry name" value="FMN-linked oxidoreductases"/>
    <property type="match status" value="1"/>
</dbReference>
<accession>A0A511B0R6</accession>
<dbReference type="Gene3D" id="3.20.20.70">
    <property type="entry name" value="Aldolase class I"/>
    <property type="match status" value="1"/>
</dbReference>
<proteinExistence type="inferred from homology"/>
<dbReference type="FunFam" id="3.20.20.70:FF:000059">
    <property type="entry name" value="N-ethylmaleimide reductase, FMN-linked"/>
    <property type="match status" value="1"/>
</dbReference>
<comment type="similarity">
    <text evidence="2">Belongs to the NADH:flavin oxidoreductase/NADH oxidase family.</text>
</comment>
<dbReference type="OrthoDB" id="9804454at2"/>
<dbReference type="PANTHER" id="PTHR22893:SF98">
    <property type="entry name" value="OXIDOREDUCTASE"/>
    <property type="match status" value="1"/>
</dbReference>
<comment type="caution">
    <text evidence="5">The sequence shown here is derived from an EMBL/GenBank/DDBJ whole genome shotgun (WGS) entry which is preliminary data.</text>
</comment>
<dbReference type="Proteomes" id="UP000321230">
    <property type="component" value="Unassembled WGS sequence"/>
</dbReference>
<evidence type="ECO:0000256" key="2">
    <source>
        <dbReference type="ARBA" id="ARBA00005979"/>
    </source>
</evidence>
<dbReference type="GO" id="GO:0005829">
    <property type="term" value="C:cytosol"/>
    <property type="evidence" value="ECO:0007669"/>
    <property type="project" value="TreeGrafter"/>
</dbReference>
<evidence type="ECO:0000256" key="3">
    <source>
        <dbReference type="ARBA" id="ARBA00023002"/>
    </source>
</evidence>
<name>A0A511B0R6_9PROT</name>
<sequence length="372" mass="40470">MADLLFSPKFVGPGRLEHRVVMAPLTRMRSSAGNLPNDLMLEYYIQRATPGGLLISEASPVALTGYGFERAAGIYDDAQILGWKRITDAVHAKGGRMMLQLWHVGRQSARVLQPDGAAPLAPSAIRSEGTAWTLNGTVPYDMPRALELDEIPGLIDAYRQAASRALKAGFDGVEIHGANGYLPDQFLQDGTNRRTDAYGGPVENRARFLLEVTQAAIDVWGSERVGVRLTPSGSYGSMSDSNRHATFSYVAQKLEAMGVTYLHIVQPRIGVDAEPDPVDVSVLRPLFSRTIIAAGGFTRESAEKMLESGDADLIAFGRSFIANPDLVMRLRNSLPLNPYDRSTFYGGDARGYTDYPFYAATKGEATTAFSTL</sequence>
<reference evidence="5 6" key="1">
    <citation type="submission" date="2019-07" db="EMBL/GenBank/DDBJ databases">
        <title>Whole genome shotgun sequence of Gluconobacter wancherniae NBRC 103581.</title>
        <authorList>
            <person name="Hosoyama A."/>
            <person name="Uohara A."/>
            <person name="Ohji S."/>
            <person name="Ichikawa N."/>
        </authorList>
    </citation>
    <scope>NUCLEOTIDE SEQUENCE [LARGE SCALE GENOMIC DNA]</scope>
    <source>
        <strain evidence="5 6">NBRC 103581</strain>
    </source>
</reference>
<evidence type="ECO:0000259" key="4">
    <source>
        <dbReference type="Pfam" id="PF00724"/>
    </source>
</evidence>